<reference evidence="2" key="1">
    <citation type="submission" date="2023-06" db="EMBL/GenBank/DDBJ databases">
        <authorList>
            <consortium name="Lawrence Berkeley National Laboratory"/>
            <person name="Ahrendt S."/>
            <person name="Sahu N."/>
            <person name="Indic B."/>
            <person name="Wong-Bajracharya J."/>
            <person name="Merenyi Z."/>
            <person name="Ke H.-M."/>
            <person name="Monk M."/>
            <person name="Kocsube S."/>
            <person name="Drula E."/>
            <person name="Lipzen A."/>
            <person name="Balint B."/>
            <person name="Henrissat B."/>
            <person name="Andreopoulos B."/>
            <person name="Martin F.M."/>
            <person name="Harder C.B."/>
            <person name="Rigling D."/>
            <person name="Ford K.L."/>
            <person name="Foster G.D."/>
            <person name="Pangilinan J."/>
            <person name="Papanicolaou A."/>
            <person name="Barry K."/>
            <person name="LaButti K."/>
            <person name="Viragh M."/>
            <person name="Koriabine M."/>
            <person name="Yan M."/>
            <person name="Riley R."/>
            <person name="Champramary S."/>
            <person name="Plett K.L."/>
            <person name="Tsai I.J."/>
            <person name="Slot J."/>
            <person name="Sipos G."/>
            <person name="Plett J."/>
            <person name="Nagy L.G."/>
            <person name="Grigoriev I.V."/>
        </authorList>
    </citation>
    <scope>NUCLEOTIDE SEQUENCE</scope>
    <source>
        <strain evidence="2">HWK02</strain>
    </source>
</reference>
<evidence type="ECO:0000259" key="1">
    <source>
        <dbReference type="Pfam" id="PF20209"/>
    </source>
</evidence>
<feature type="non-terminal residue" evidence="2">
    <location>
        <position position="248"/>
    </location>
</feature>
<accession>A0AA39PWM0</accession>
<proteinExistence type="predicted"/>
<protein>
    <recommendedName>
        <fullName evidence="1">DUF6570 domain-containing protein</fullName>
    </recommendedName>
</protein>
<dbReference type="Pfam" id="PF20209">
    <property type="entry name" value="DUF6570"/>
    <property type="match status" value="1"/>
</dbReference>
<gene>
    <name evidence="2" type="ORF">EDD18DRAFT_1080194</name>
</gene>
<dbReference type="EMBL" id="JAUEPU010000032">
    <property type="protein sequence ID" value="KAK0491920.1"/>
    <property type="molecule type" value="Genomic_DNA"/>
</dbReference>
<dbReference type="Proteomes" id="UP001175228">
    <property type="component" value="Unassembled WGS sequence"/>
</dbReference>
<feature type="domain" description="DUF6570" evidence="1">
    <location>
        <begin position="87"/>
        <end position="218"/>
    </location>
</feature>
<dbReference type="AlphaFoldDB" id="A0AA39PWM0"/>
<evidence type="ECO:0000313" key="3">
    <source>
        <dbReference type="Proteomes" id="UP001175228"/>
    </source>
</evidence>
<evidence type="ECO:0000313" key="2">
    <source>
        <dbReference type="EMBL" id="KAK0491920.1"/>
    </source>
</evidence>
<keyword evidence="3" id="KW-1185">Reference proteome</keyword>
<organism evidence="2 3">
    <name type="scientific">Armillaria luteobubalina</name>
    <dbReference type="NCBI Taxonomy" id="153913"/>
    <lineage>
        <taxon>Eukaryota</taxon>
        <taxon>Fungi</taxon>
        <taxon>Dikarya</taxon>
        <taxon>Basidiomycota</taxon>
        <taxon>Agaricomycotina</taxon>
        <taxon>Agaricomycetes</taxon>
        <taxon>Agaricomycetidae</taxon>
        <taxon>Agaricales</taxon>
        <taxon>Marasmiineae</taxon>
        <taxon>Physalacriaceae</taxon>
        <taxon>Armillaria</taxon>
    </lineage>
</organism>
<name>A0AA39PWM0_9AGAR</name>
<dbReference type="InterPro" id="IPR046700">
    <property type="entry name" value="DUF6570"/>
</dbReference>
<comment type="caution">
    <text evidence="2">The sequence shown here is derived from an EMBL/GenBank/DDBJ whole genome shotgun (WGS) entry which is preliminary data.</text>
</comment>
<sequence length="248" mass="28769">MIGRCCEKLKAVNIEEDRCAVCGQLVPKTRLSRLKHVNKLLDVLVVPRVMKREREAADDNSLDHTKPVIDRTCTFICDACRSDLRKRRILTNTLARGTWIGEVPRQLSDLRFMECMLIARVRHTCTFVHIKNGMRKMKASVIAFENPTPLVYDHLPPPRKDMDEVLAIMFTGPNRPTKDDFKRAPVLVRRNKVIEVLEWLKMNHSDYYDIEISRENMDQYPEDMPFVGVEYKASITNKTPEGLSMHDN</sequence>